<feature type="signal peptide" evidence="6">
    <location>
        <begin position="1"/>
        <end position="27"/>
    </location>
</feature>
<dbReference type="InterPro" id="IPR036318">
    <property type="entry name" value="FAD-bd_PCMH-like_sf"/>
</dbReference>
<evidence type="ECO:0000256" key="3">
    <source>
        <dbReference type="ARBA" id="ARBA00022630"/>
    </source>
</evidence>
<organism evidence="8 9">
    <name type="scientific">Periconia digitata</name>
    <dbReference type="NCBI Taxonomy" id="1303443"/>
    <lineage>
        <taxon>Eukaryota</taxon>
        <taxon>Fungi</taxon>
        <taxon>Dikarya</taxon>
        <taxon>Ascomycota</taxon>
        <taxon>Pezizomycotina</taxon>
        <taxon>Dothideomycetes</taxon>
        <taxon>Pleosporomycetidae</taxon>
        <taxon>Pleosporales</taxon>
        <taxon>Massarineae</taxon>
        <taxon>Periconiaceae</taxon>
        <taxon>Periconia</taxon>
    </lineage>
</organism>
<dbReference type="Gene3D" id="3.30.465.10">
    <property type="match status" value="1"/>
</dbReference>
<evidence type="ECO:0000313" key="9">
    <source>
        <dbReference type="Proteomes" id="UP001152607"/>
    </source>
</evidence>
<dbReference type="AlphaFoldDB" id="A0A9W4XQH6"/>
<keyword evidence="5" id="KW-0560">Oxidoreductase</keyword>
<evidence type="ECO:0000256" key="2">
    <source>
        <dbReference type="ARBA" id="ARBA00005466"/>
    </source>
</evidence>
<keyword evidence="3" id="KW-0285">Flavoprotein</keyword>
<dbReference type="SUPFAM" id="SSF56176">
    <property type="entry name" value="FAD-binding/transporter-associated domain-like"/>
    <property type="match status" value="1"/>
</dbReference>
<dbReference type="OrthoDB" id="9996127at2759"/>
<evidence type="ECO:0000313" key="8">
    <source>
        <dbReference type="EMBL" id="CAI6333726.1"/>
    </source>
</evidence>
<dbReference type="PANTHER" id="PTHR42973:SF9">
    <property type="entry name" value="FAD-BINDING PCMH-TYPE DOMAIN-CONTAINING PROTEIN-RELATED"/>
    <property type="match status" value="1"/>
</dbReference>
<accession>A0A9W4XQH6</accession>
<dbReference type="EMBL" id="CAOQHR010000004">
    <property type="protein sequence ID" value="CAI6333726.1"/>
    <property type="molecule type" value="Genomic_DNA"/>
</dbReference>
<evidence type="ECO:0000256" key="5">
    <source>
        <dbReference type="ARBA" id="ARBA00023002"/>
    </source>
</evidence>
<dbReference type="PROSITE" id="PS51387">
    <property type="entry name" value="FAD_PCMH"/>
    <property type="match status" value="1"/>
</dbReference>
<feature type="chain" id="PRO_5040930463" description="FAD-binding PCMH-type domain-containing protein" evidence="6">
    <location>
        <begin position="28"/>
        <end position="493"/>
    </location>
</feature>
<dbReference type="Pfam" id="PF01565">
    <property type="entry name" value="FAD_binding_4"/>
    <property type="match status" value="1"/>
</dbReference>
<dbReference type="InterPro" id="IPR016166">
    <property type="entry name" value="FAD-bd_PCMH"/>
</dbReference>
<gene>
    <name evidence="8" type="ORF">PDIGIT_LOCUS6774</name>
</gene>
<dbReference type="InterPro" id="IPR006094">
    <property type="entry name" value="Oxid_FAD_bind_N"/>
</dbReference>
<comment type="cofactor">
    <cofactor evidence="1">
        <name>FAD</name>
        <dbReference type="ChEBI" id="CHEBI:57692"/>
    </cofactor>
</comment>
<dbReference type="Gene3D" id="3.40.462.20">
    <property type="match status" value="1"/>
</dbReference>
<dbReference type="InterPro" id="IPR016169">
    <property type="entry name" value="FAD-bd_PCMH_sub2"/>
</dbReference>
<sequence>MSKFSLRNMAGAMWAATSLANAVCGSAVELAARLSPDAKVYGPNDSNFASVTARWSTYSAPGFAFSVEVATEQDVAETVKFANENNTPYLAVNNGHGAIITVGKMQEGIQIHMRGLNSVKIADDGKTADFGGGILAKEVIDGLWAKNKQTVTGNCHCVSLAGPGLGGGHGMLQGRHGLISDNFVSLKLVTADGTITKVDKDHELWWAMQGAGHNFGIVTSITSKIYDTNRPLWAYASFIFTGDKVEELYTNINEKLLKDGNQEVDIINYSYFTMDPTVDPVNPVIMFFILQENAVLVDEKFTAPFTALGPATSAAGAGDYRDLSVWTGNAENQTFCQKLGFAAMRYPVELQVYNVPAMRETYDTFTAGLQSTPALGFSVVLFEGYSTQGVHAVPAPSTAYPFRESNLLVSPVMLFQEDTPELAETANALGTQLREIIHKASGEPNLRVYVNYALGNEGPEAWYGAEQWRQDKLKTLKSKYDPEGKFSFFAPIA</sequence>
<dbReference type="InterPro" id="IPR050416">
    <property type="entry name" value="FAD-linked_Oxidoreductase"/>
</dbReference>
<comment type="similarity">
    <text evidence="2">Belongs to the oxygen-dependent FAD-linked oxidoreductase family.</text>
</comment>
<feature type="domain" description="FAD-binding PCMH-type" evidence="7">
    <location>
        <begin position="58"/>
        <end position="228"/>
    </location>
</feature>
<reference evidence="8" key="1">
    <citation type="submission" date="2023-01" db="EMBL/GenBank/DDBJ databases">
        <authorList>
            <person name="Van Ghelder C."/>
            <person name="Rancurel C."/>
        </authorList>
    </citation>
    <scope>NUCLEOTIDE SEQUENCE</scope>
    <source>
        <strain evidence="8">CNCM I-4278</strain>
    </source>
</reference>
<evidence type="ECO:0000256" key="6">
    <source>
        <dbReference type="SAM" id="SignalP"/>
    </source>
</evidence>
<dbReference type="Proteomes" id="UP001152607">
    <property type="component" value="Unassembled WGS sequence"/>
</dbReference>
<name>A0A9W4XQH6_9PLEO</name>
<evidence type="ECO:0000259" key="7">
    <source>
        <dbReference type="PROSITE" id="PS51387"/>
    </source>
</evidence>
<evidence type="ECO:0000256" key="4">
    <source>
        <dbReference type="ARBA" id="ARBA00022827"/>
    </source>
</evidence>
<keyword evidence="6" id="KW-0732">Signal</keyword>
<protein>
    <recommendedName>
        <fullName evidence="7">FAD-binding PCMH-type domain-containing protein</fullName>
    </recommendedName>
</protein>
<comment type="caution">
    <text evidence="8">The sequence shown here is derived from an EMBL/GenBank/DDBJ whole genome shotgun (WGS) entry which is preliminary data.</text>
</comment>
<dbReference type="PANTHER" id="PTHR42973">
    <property type="entry name" value="BINDING OXIDOREDUCTASE, PUTATIVE (AFU_ORTHOLOGUE AFUA_1G17690)-RELATED"/>
    <property type="match status" value="1"/>
</dbReference>
<evidence type="ECO:0000256" key="1">
    <source>
        <dbReference type="ARBA" id="ARBA00001974"/>
    </source>
</evidence>
<keyword evidence="9" id="KW-1185">Reference proteome</keyword>
<dbReference type="GO" id="GO:0071949">
    <property type="term" value="F:FAD binding"/>
    <property type="evidence" value="ECO:0007669"/>
    <property type="project" value="InterPro"/>
</dbReference>
<keyword evidence="4" id="KW-0274">FAD</keyword>
<proteinExistence type="inferred from homology"/>
<dbReference type="GO" id="GO:0016491">
    <property type="term" value="F:oxidoreductase activity"/>
    <property type="evidence" value="ECO:0007669"/>
    <property type="project" value="UniProtKB-KW"/>
</dbReference>